<name>A0A267DYY9_9PLAT</name>
<dbReference type="InterPro" id="IPR027267">
    <property type="entry name" value="AH/BAR_dom_sf"/>
</dbReference>
<feature type="domain" description="SH3" evidence="4">
    <location>
        <begin position="464"/>
        <end position="525"/>
    </location>
</feature>
<dbReference type="OrthoDB" id="8783038at2759"/>
<evidence type="ECO:0000259" key="4">
    <source>
        <dbReference type="PROSITE" id="PS50002"/>
    </source>
</evidence>
<dbReference type="Pfam" id="PF00611">
    <property type="entry name" value="FCH"/>
    <property type="match status" value="1"/>
</dbReference>
<evidence type="ECO:0000256" key="3">
    <source>
        <dbReference type="SAM" id="MobiDB-lite"/>
    </source>
</evidence>
<dbReference type="InterPro" id="IPR036028">
    <property type="entry name" value="SH3-like_dom_sf"/>
</dbReference>
<feature type="compositionally biased region" description="Pro residues" evidence="3">
    <location>
        <begin position="419"/>
        <end position="439"/>
    </location>
</feature>
<dbReference type="PANTHER" id="PTHR15735:SF21">
    <property type="entry name" value="PROTEIN NERVOUS WRECK"/>
    <property type="match status" value="1"/>
</dbReference>
<sequence>MSKLWNENLWDTFNPHVYNFNKFNFEFLKTFTEFLKRRCKIEETYCKELRKLCCDCRPKDYNSNSKEYARFSVQAAFDSALGELISMADQRNDLLIQKLRDTRHQLQKELTELRDSAAKAERRIAEKSRDLETSRKKVTTARSQYHRAHADQAKATTPEAQEQRRQQCAAKRTVYEGALGEFNELQRQYYHSDLLEQLNRLEMLQRNFCTVSRNAMVDCADAETATLAEQTRSATGMSASVNRIDAEADAATFVRITASDEPLPNDMVLEEPATAAAGTLTRPVVTASKSLPAAGASNAAPTGNPTDAGDSVDGAEKLKRKITGLKTLFEAYKANPSLGDASVVESELRQAMSASDQIGGTLINRRQPFRDEFETNEFDVDAVYSTVDENEENPVVIRNDANKAAIHVSYEAHAAMSPPETPARPPLPAPDESPAPDENPAPATADPGRPMSIAPAVDEPPEPAYDTIVSLLYDFKDDAQSSVLSVTAGEQVLLLRWDDEWSLVSRLDKSESGYVPTAYISSETPSE</sequence>
<keyword evidence="1 2" id="KW-0728">SH3 domain</keyword>
<dbReference type="InterPro" id="IPR001452">
    <property type="entry name" value="SH3_domain"/>
</dbReference>
<dbReference type="EMBL" id="NIVC01002896">
    <property type="protein sequence ID" value="PAA54505.1"/>
    <property type="molecule type" value="Genomic_DNA"/>
</dbReference>
<comment type="caution">
    <text evidence="5">The sequence shown here is derived from an EMBL/GenBank/DDBJ whole genome shotgun (WGS) entry which is preliminary data.</text>
</comment>
<dbReference type="InterPro" id="IPR001060">
    <property type="entry name" value="FCH_dom"/>
</dbReference>
<dbReference type="STRING" id="282301.A0A267DYY9"/>
<evidence type="ECO:0000256" key="2">
    <source>
        <dbReference type="PROSITE-ProRule" id="PRU00192"/>
    </source>
</evidence>
<evidence type="ECO:0000313" key="6">
    <source>
        <dbReference type="Proteomes" id="UP000215902"/>
    </source>
</evidence>
<dbReference type="Gene3D" id="2.30.30.40">
    <property type="entry name" value="SH3 Domains"/>
    <property type="match status" value="1"/>
</dbReference>
<dbReference type="SUPFAM" id="SSF103657">
    <property type="entry name" value="BAR/IMD domain-like"/>
    <property type="match status" value="1"/>
</dbReference>
<proteinExistence type="predicted"/>
<protein>
    <recommendedName>
        <fullName evidence="4">SH3 domain-containing protein</fullName>
    </recommendedName>
</protein>
<feature type="compositionally biased region" description="Basic and acidic residues" evidence="3">
    <location>
        <begin position="121"/>
        <end position="135"/>
    </location>
</feature>
<feature type="compositionally biased region" description="Basic residues" evidence="3">
    <location>
        <begin position="136"/>
        <end position="147"/>
    </location>
</feature>
<evidence type="ECO:0000313" key="5">
    <source>
        <dbReference type="EMBL" id="PAA54505.1"/>
    </source>
</evidence>
<feature type="region of interest" description="Disordered" evidence="3">
    <location>
        <begin position="293"/>
        <end position="315"/>
    </location>
</feature>
<dbReference type="PANTHER" id="PTHR15735">
    <property type="entry name" value="FCH AND DOUBLE SH3 DOMAINS PROTEIN"/>
    <property type="match status" value="1"/>
</dbReference>
<dbReference type="Proteomes" id="UP000215902">
    <property type="component" value="Unassembled WGS sequence"/>
</dbReference>
<dbReference type="SUPFAM" id="SSF50044">
    <property type="entry name" value="SH3-domain"/>
    <property type="match status" value="1"/>
</dbReference>
<reference evidence="5 6" key="1">
    <citation type="submission" date="2017-06" db="EMBL/GenBank/DDBJ databases">
        <title>A platform for efficient transgenesis in Macrostomum lignano, a flatworm model organism for stem cell research.</title>
        <authorList>
            <person name="Berezikov E."/>
        </authorList>
    </citation>
    <scope>NUCLEOTIDE SEQUENCE [LARGE SCALE GENOMIC DNA]</scope>
    <source>
        <strain evidence="5">DV1</strain>
        <tissue evidence="5">Whole organism</tissue>
    </source>
</reference>
<gene>
    <name evidence="5" type="ORF">BOX15_Mlig002222g2</name>
</gene>
<dbReference type="Gene3D" id="1.20.1270.60">
    <property type="entry name" value="Arfaptin homology (AH) domain/BAR domain"/>
    <property type="match status" value="1"/>
</dbReference>
<dbReference type="AlphaFoldDB" id="A0A267DYY9"/>
<feature type="region of interest" description="Disordered" evidence="3">
    <location>
        <begin position="413"/>
        <end position="462"/>
    </location>
</feature>
<dbReference type="PROSITE" id="PS50002">
    <property type="entry name" value="SH3"/>
    <property type="match status" value="1"/>
</dbReference>
<accession>A0A267DYY9</accession>
<keyword evidence="6" id="KW-1185">Reference proteome</keyword>
<feature type="region of interest" description="Disordered" evidence="3">
    <location>
        <begin position="121"/>
        <end position="161"/>
    </location>
</feature>
<organism evidence="5 6">
    <name type="scientific">Macrostomum lignano</name>
    <dbReference type="NCBI Taxonomy" id="282301"/>
    <lineage>
        <taxon>Eukaryota</taxon>
        <taxon>Metazoa</taxon>
        <taxon>Spiralia</taxon>
        <taxon>Lophotrochozoa</taxon>
        <taxon>Platyhelminthes</taxon>
        <taxon>Rhabditophora</taxon>
        <taxon>Macrostomorpha</taxon>
        <taxon>Macrostomida</taxon>
        <taxon>Macrostomidae</taxon>
        <taxon>Macrostomum</taxon>
    </lineage>
</organism>
<evidence type="ECO:0000256" key="1">
    <source>
        <dbReference type="ARBA" id="ARBA00022443"/>
    </source>
</evidence>